<reference evidence="2 3" key="1">
    <citation type="submission" date="2016-10" db="EMBL/GenBank/DDBJ databases">
        <authorList>
            <person name="de Groot N.N."/>
        </authorList>
    </citation>
    <scope>NUCLEOTIDE SEQUENCE [LARGE SCALE GENOMIC DNA]</scope>
    <source>
        <strain evidence="2 3">CPCC 202699</strain>
    </source>
</reference>
<dbReference type="PIRSF" id="PIRSF000429">
    <property type="entry name" value="Ac-CoA_Ac_transf"/>
    <property type="match status" value="1"/>
</dbReference>
<organism evidence="2 3">
    <name type="scientific">Amycolatopsis xylanica</name>
    <dbReference type="NCBI Taxonomy" id="589385"/>
    <lineage>
        <taxon>Bacteria</taxon>
        <taxon>Bacillati</taxon>
        <taxon>Actinomycetota</taxon>
        <taxon>Actinomycetes</taxon>
        <taxon>Pseudonocardiales</taxon>
        <taxon>Pseudonocardiaceae</taxon>
        <taxon>Amycolatopsis</taxon>
    </lineage>
</organism>
<dbReference type="SUPFAM" id="SSF53901">
    <property type="entry name" value="Thiolase-like"/>
    <property type="match status" value="2"/>
</dbReference>
<name>A0A1H3SD22_9PSEU</name>
<dbReference type="STRING" id="589385.SAMN05421504_113134"/>
<dbReference type="PANTHER" id="PTHR42870:SF1">
    <property type="entry name" value="NON-SPECIFIC LIPID-TRANSFER PROTEIN-LIKE 2"/>
    <property type="match status" value="1"/>
</dbReference>
<dbReference type="InterPro" id="IPR002155">
    <property type="entry name" value="Thiolase"/>
</dbReference>
<keyword evidence="2" id="KW-0808">Transferase</keyword>
<dbReference type="PANTHER" id="PTHR42870">
    <property type="entry name" value="ACETYL-COA C-ACETYLTRANSFERASE"/>
    <property type="match status" value="1"/>
</dbReference>
<dbReference type="InterPro" id="IPR016039">
    <property type="entry name" value="Thiolase-like"/>
</dbReference>
<proteinExistence type="predicted"/>
<dbReference type="Pfam" id="PF22691">
    <property type="entry name" value="Thiolase_C_1"/>
    <property type="match status" value="1"/>
</dbReference>
<dbReference type="RefSeq" id="WP_091299009.1">
    <property type="nucleotide sequence ID" value="NZ_FNON01000013.1"/>
</dbReference>
<dbReference type="InterPro" id="IPR055140">
    <property type="entry name" value="Thiolase_C_2"/>
</dbReference>
<accession>A0A1H3SD22</accession>
<gene>
    <name evidence="2" type="ORF">SAMN05421504_113134</name>
</gene>
<dbReference type="CDD" id="cd00829">
    <property type="entry name" value="SCP-x_thiolase"/>
    <property type="match status" value="1"/>
</dbReference>
<dbReference type="AlphaFoldDB" id="A0A1H3SD22"/>
<keyword evidence="3" id="KW-1185">Reference proteome</keyword>
<feature type="domain" description="Thiolase C-terminal" evidence="1">
    <location>
        <begin position="256"/>
        <end position="381"/>
    </location>
</feature>
<sequence length="385" mass="39214">MTGAAIAGLGVTDVGKVYGRTARDFAADAVRRACDDAGLRTADLDGLLVTPGLSPGLDVSLIVDLGVAELKLLTEIGGDGTSVCTAVSYAAMAIAAGQATTVACVFADAPLRRGTGAGAVFEPGERQAGFEGLLGDAGLAPVQSRFALAARRHMETFGTTSGQLGAIAVAQREWAARNPLAQQREPITVADHQNSRLIADPLRLLDCCLVGNGGAAVIVTSAERAAALAQPPVHVLGFAQSHPVYREHRGSGFGLVSGAAESGRAALRMAGAGIGDVDIAELYDCFTIAVLLTLEDYGFCGKGEGGPFVEEGNLMPGRGRVAVNTGGGQLSGFSLWGMTPLVEAVVQARGAGGDRQAARNRVIMVSGNGGAFDHHGTLVLGPDRG</sequence>
<evidence type="ECO:0000259" key="1">
    <source>
        <dbReference type="Pfam" id="PF22691"/>
    </source>
</evidence>
<evidence type="ECO:0000313" key="3">
    <source>
        <dbReference type="Proteomes" id="UP000199515"/>
    </source>
</evidence>
<dbReference type="GO" id="GO:0016747">
    <property type="term" value="F:acyltransferase activity, transferring groups other than amino-acyl groups"/>
    <property type="evidence" value="ECO:0007669"/>
    <property type="project" value="InterPro"/>
</dbReference>
<dbReference type="OrthoDB" id="9785768at2"/>
<protein>
    <submittedName>
        <fullName evidence="2">Acetyl-CoA acetyltransferase</fullName>
    </submittedName>
</protein>
<dbReference type="EMBL" id="FNON01000013">
    <property type="protein sequence ID" value="SDZ35906.1"/>
    <property type="molecule type" value="Genomic_DNA"/>
</dbReference>
<evidence type="ECO:0000313" key="2">
    <source>
        <dbReference type="EMBL" id="SDZ35906.1"/>
    </source>
</evidence>
<dbReference type="Proteomes" id="UP000199515">
    <property type="component" value="Unassembled WGS sequence"/>
</dbReference>
<dbReference type="Gene3D" id="3.40.47.10">
    <property type="match status" value="1"/>
</dbReference>